<accession>A0A6J6P8Q2</accession>
<sequence>MGGAGSLGFPCGVCTIESDPATSPEPDLPAQGRGPLSCAHPRSGNYCQQSPLVLGFNLHAAGDPQTRHISG</sequence>
<organism evidence="1">
    <name type="scientific">freshwater metagenome</name>
    <dbReference type="NCBI Taxonomy" id="449393"/>
    <lineage>
        <taxon>unclassified sequences</taxon>
        <taxon>metagenomes</taxon>
        <taxon>ecological metagenomes</taxon>
    </lineage>
</organism>
<gene>
    <name evidence="1" type="ORF">UFOPK2423_00683</name>
</gene>
<reference evidence="1" key="1">
    <citation type="submission" date="2020-05" db="EMBL/GenBank/DDBJ databases">
        <authorList>
            <person name="Chiriac C."/>
            <person name="Salcher M."/>
            <person name="Ghai R."/>
            <person name="Kavagutti S V."/>
        </authorList>
    </citation>
    <scope>NUCLEOTIDE SEQUENCE</scope>
</reference>
<name>A0A6J6P8Q2_9ZZZZ</name>
<dbReference type="AlphaFoldDB" id="A0A6J6P8Q2"/>
<proteinExistence type="predicted"/>
<dbReference type="EMBL" id="CAEZXN010000011">
    <property type="protein sequence ID" value="CAB4692654.1"/>
    <property type="molecule type" value="Genomic_DNA"/>
</dbReference>
<evidence type="ECO:0000313" key="1">
    <source>
        <dbReference type="EMBL" id="CAB4692654.1"/>
    </source>
</evidence>
<protein>
    <submittedName>
        <fullName evidence="1">Unannotated protein</fullName>
    </submittedName>
</protein>